<reference evidence="3 4" key="1">
    <citation type="submission" date="2017-10" db="EMBL/GenBank/DDBJ databases">
        <title>Bacillus sp. nov., a halophilic bacterium isolated from a Yangshapao Lake.</title>
        <authorList>
            <person name="Wang H."/>
        </authorList>
    </citation>
    <scope>NUCLEOTIDE SEQUENCE [LARGE SCALE GENOMIC DNA]</scope>
    <source>
        <strain evidence="3 4">YSP-3</strain>
    </source>
</reference>
<evidence type="ECO:0000313" key="4">
    <source>
        <dbReference type="Proteomes" id="UP000248066"/>
    </source>
</evidence>
<sequence>MKALTHTKPKGFEGLTLTKAHNKPEPGPDDVLIRIKTAGLNHRDLFVLDRHSPDDPPFVIGSDGAGVVDATGENVTSVSTGEEVIINPGLYWKEESGAPPDHFEVLGFPNNGTFAEYVTVPAAFTAPKPAHLTWEESAVLSLAGLTAYRALFTRGKASKGMNVFIPGIGGGVATMLLQFAKAAGANAYVSSRSGEKRKAAEELGAVKAMDSQADWNEELGSTKMDLVIESVGAATFNRSLDTLRKGGTIVSFGSSTGDELNINLRKFFYGQYIFHGSTMGSNEEYRAMLDFVSTHQIKPVMDRTFPLEEYREAFDRLNRAEQLGKIAFIL</sequence>
<dbReference type="OrthoDB" id="9787435at2"/>
<dbReference type="InterPro" id="IPR013154">
    <property type="entry name" value="ADH-like_N"/>
</dbReference>
<dbReference type="Gene3D" id="3.40.50.720">
    <property type="entry name" value="NAD(P)-binding Rossmann-like Domain"/>
    <property type="match status" value="1"/>
</dbReference>
<protein>
    <submittedName>
        <fullName evidence="3">Alcohol dehydrogenase</fullName>
    </submittedName>
</protein>
<dbReference type="GO" id="GO:0016491">
    <property type="term" value="F:oxidoreductase activity"/>
    <property type="evidence" value="ECO:0007669"/>
    <property type="project" value="InterPro"/>
</dbReference>
<keyword evidence="4" id="KW-1185">Reference proteome</keyword>
<dbReference type="InterPro" id="IPR013149">
    <property type="entry name" value="ADH-like_C"/>
</dbReference>
<proteinExistence type="predicted"/>
<feature type="region of interest" description="Disordered" evidence="1">
    <location>
        <begin position="1"/>
        <end position="28"/>
    </location>
</feature>
<dbReference type="InterPro" id="IPR052711">
    <property type="entry name" value="Zinc_ADH-like"/>
</dbReference>
<dbReference type="AlphaFoldDB" id="A0A2W0H7B8"/>
<evidence type="ECO:0000313" key="3">
    <source>
        <dbReference type="EMBL" id="PYZ97763.1"/>
    </source>
</evidence>
<dbReference type="SUPFAM" id="SSF51735">
    <property type="entry name" value="NAD(P)-binding Rossmann-fold domains"/>
    <property type="match status" value="1"/>
</dbReference>
<dbReference type="Pfam" id="PF08240">
    <property type="entry name" value="ADH_N"/>
    <property type="match status" value="1"/>
</dbReference>
<dbReference type="SMART" id="SM00829">
    <property type="entry name" value="PKS_ER"/>
    <property type="match status" value="1"/>
</dbReference>
<dbReference type="RefSeq" id="WP_110517173.1">
    <property type="nucleotide sequence ID" value="NZ_PDOF01000001.1"/>
</dbReference>
<dbReference type="Pfam" id="PF00107">
    <property type="entry name" value="ADH_zinc_N"/>
    <property type="match status" value="1"/>
</dbReference>
<comment type="caution">
    <text evidence="3">The sequence shown here is derived from an EMBL/GenBank/DDBJ whole genome shotgun (WGS) entry which is preliminary data.</text>
</comment>
<accession>A0A2W0H7B8</accession>
<dbReference type="SUPFAM" id="SSF50129">
    <property type="entry name" value="GroES-like"/>
    <property type="match status" value="1"/>
</dbReference>
<organism evidence="3 4">
    <name type="scientific">Alteribacter lacisalsi</name>
    <dbReference type="NCBI Taxonomy" id="2045244"/>
    <lineage>
        <taxon>Bacteria</taxon>
        <taxon>Bacillati</taxon>
        <taxon>Bacillota</taxon>
        <taxon>Bacilli</taxon>
        <taxon>Bacillales</taxon>
        <taxon>Bacillaceae</taxon>
        <taxon>Alteribacter</taxon>
    </lineage>
</organism>
<name>A0A2W0H7B8_9BACI</name>
<dbReference type="InterPro" id="IPR036291">
    <property type="entry name" value="NAD(P)-bd_dom_sf"/>
</dbReference>
<dbReference type="EMBL" id="PDOF01000001">
    <property type="protein sequence ID" value="PYZ97763.1"/>
    <property type="molecule type" value="Genomic_DNA"/>
</dbReference>
<dbReference type="InterPro" id="IPR020843">
    <property type="entry name" value="ER"/>
</dbReference>
<dbReference type="PANTHER" id="PTHR45033">
    <property type="match status" value="1"/>
</dbReference>
<dbReference type="PANTHER" id="PTHR45033:SF3">
    <property type="entry name" value="DEHYDROGENASE, PUTATIVE (AFU_ORTHOLOGUE AFUA_2G13270)-RELATED"/>
    <property type="match status" value="1"/>
</dbReference>
<dbReference type="InterPro" id="IPR011032">
    <property type="entry name" value="GroES-like_sf"/>
</dbReference>
<evidence type="ECO:0000256" key="1">
    <source>
        <dbReference type="SAM" id="MobiDB-lite"/>
    </source>
</evidence>
<gene>
    <name evidence="3" type="ORF">CR205_03990</name>
</gene>
<evidence type="ECO:0000259" key="2">
    <source>
        <dbReference type="SMART" id="SM00829"/>
    </source>
</evidence>
<feature type="domain" description="Enoyl reductase (ER)" evidence="2">
    <location>
        <begin position="11"/>
        <end position="328"/>
    </location>
</feature>
<dbReference type="Proteomes" id="UP000248066">
    <property type="component" value="Unassembled WGS sequence"/>
</dbReference>
<dbReference type="Gene3D" id="3.90.180.10">
    <property type="entry name" value="Medium-chain alcohol dehydrogenases, catalytic domain"/>
    <property type="match status" value="1"/>
</dbReference>